<dbReference type="RefSeq" id="WP_213363986.1">
    <property type="nucleotide sequence ID" value="NZ_BSFM01000011.1"/>
</dbReference>
<dbReference type="AlphaFoldDB" id="A0A9W6JX87"/>
<dbReference type="Gene3D" id="2.30.40.10">
    <property type="entry name" value="Urease, subunit C, domain 1"/>
    <property type="match status" value="1"/>
</dbReference>
<reference evidence="4" key="2">
    <citation type="submission" date="2023-01" db="EMBL/GenBank/DDBJ databases">
        <authorList>
            <person name="Sun Q."/>
            <person name="Evtushenko L."/>
        </authorList>
    </citation>
    <scope>NUCLEOTIDE SEQUENCE</scope>
    <source>
        <strain evidence="4">VKM B-2789</strain>
    </source>
</reference>
<comment type="similarity">
    <text evidence="1">Belongs to the metallo-dependent hydrolases superfamily. ATZ/TRZ family.</text>
</comment>
<dbReference type="Proteomes" id="UP001143330">
    <property type="component" value="Unassembled WGS sequence"/>
</dbReference>
<sequence>MSTFIRGATVLAMGGASGSTPFTGDLLVEGDRIAAIGPNLPVPDGATIIEGAGKLVMPGLINAHLHSGEALFKGRYDNLPLELWMLYSYPILGAKALAERMIYLRSMVVAIESLKTGVTCLTDDIFEAPRQSLAQLGAAVQAYDDAGIRATVSGHVMDKDFLDSIPFSREHVPADLQAEVAKLGVPTTAEYIDFAKEAYAAFHGRSGRIRFMVAPSAPQRCTPELMQAANELALEWKVPFHTHIVETKVQGVTGPAIYGKTLMRYMDDLGLMHSGTTIAHSIWVTSDDIALMGEAGVSIVHNTISNQKLGAGVAPVRQLLDAGVNVALGSDGICSNDTPRMFDVMHACGLIHKVTTPDYKQWVSAAEVLHACTLAGAKSALIGHEAGSLEAGKKADLLIINLNTVSFTPRNDILNHLVYCENGSSIEKVMVNGEIVVENGKLTKIDEEALLAELQAAMPGFNEYHSGVERTNKAFEPSFDAIHRRCNQIDIGVHRLIGNSDMWPSTPSGNF</sequence>
<dbReference type="InterPro" id="IPR032466">
    <property type="entry name" value="Metal_Hydrolase"/>
</dbReference>
<reference evidence="4" key="1">
    <citation type="journal article" date="2014" name="Int. J. Syst. Evol. Microbiol.">
        <title>Complete genome sequence of Corynebacterium casei LMG S-19264T (=DSM 44701T), isolated from a smear-ripened cheese.</title>
        <authorList>
            <consortium name="US DOE Joint Genome Institute (JGI-PGF)"/>
            <person name="Walter F."/>
            <person name="Albersmeier A."/>
            <person name="Kalinowski J."/>
            <person name="Ruckert C."/>
        </authorList>
    </citation>
    <scope>NUCLEOTIDE SEQUENCE</scope>
    <source>
        <strain evidence="4">VKM B-2789</strain>
    </source>
</reference>
<evidence type="ECO:0000256" key="2">
    <source>
        <dbReference type="ARBA" id="ARBA00022801"/>
    </source>
</evidence>
<dbReference type="PANTHER" id="PTHR43794">
    <property type="entry name" value="AMINOHYDROLASE SSNA-RELATED"/>
    <property type="match status" value="1"/>
</dbReference>
<dbReference type="Pfam" id="PF01979">
    <property type="entry name" value="Amidohydro_1"/>
    <property type="match status" value="1"/>
</dbReference>
<dbReference type="InterPro" id="IPR011059">
    <property type="entry name" value="Metal-dep_hydrolase_composite"/>
</dbReference>
<evidence type="ECO:0000313" key="4">
    <source>
        <dbReference type="EMBL" id="GLK83780.1"/>
    </source>
</evidence>
<keyword evidence="5" id="KW-1185">Reference proteome</keyword>
<name>A0A9W6JX87_9HYPH</name>
<evidence type="ECO:0000256" key="1">
    <source>
        <dbReference type="ARBA" id="ARBA00006745"/>
    </source>
</evidence>
<dbReference type="EMBL" id="BSFM01000011">
    <property type="protein sequence ID" value="GLK83780.1"/>
    <property type="molecule type" value="Genomic_DNA"/>
</dbReference>
<dbReference type="SUPFAM" id="SSF51556">
    <property type="entry name" value="Metallo-dependent hydrolases"/>
    <property type="match status" value="1"/>
</dbReference>
<accession>A0A9W6JX87</accession>
<gene>
    <name evidence="4" type="ORF">GCM10017653_18500</name>
</gene>
<dbReference type="PANTHER" id="PTHR43794:SF11">
    <property type="entry name" value="AMIDOHYDROLASE-RELATED DOMAIN-CONTAINING PROTEIN"/>
    <property type="match status" value="1"/>
</dbReference>
<dbReference type="Gene3D" id="3.20.20.140">
    <property type="entry name" value="Metal-dependent hydrolases"/>
    <property type="match status" value="1"/>
</dbReference>
<dbReference type="InterPro" id="IPR006680">
    <property type="entry name" value="Amidohydro-rel"/>
</dbReference>
<dbReference type="GO" id="GO:0016810">
    <property type="term" value="F:hydrolase activity, acting on carbon-nitrogen (but not peptide) bonds"/>
    <property type="evidence" value="ECO:0007669"/>
    <property type="project" value="InterPro"/>
</dbReference>
<dbReference type="InterPro" id="IPR050287">
    <property type="entry name" value="MTA/SAH_deaminase"/>
</dbReference>
<evidence type="ECO:0000259" key="3">
    <source>
        <dbReference type="Pfam" id="PF01979"/>
    </source>
</evidence>
<dbReference type="CDD" id="cd01298">
    <property type="entry name" value="ATZ_TRZ_like"/>
    <property type="match status" value="1"/>
</dbReference>
<evidence type="ECO:0000313" key="5">
    <source>
        <dbReference type="Proteomes" id="UP001143330"/>
    </source>
</evidence>
<keyword evidence="2" id="KW-0378">Hydrolase</keyword>
<comment type="caution">
    <text evidence="4">The sequence shown here is derived from an EMBL/GenBank/DDBJ whole genome shotgun (WGS) entry which is preliminary data.</text>
</comment>
<protein>
    <submittedName>
        <fullName evidence="4">N-ethylammeline chlorohydrolase</fullName>
    </submittedName>
</protein>
<proteinExistence type="inferred from homology"/>
<dbReference type="SUPFAM" id="SSF51338">
    <property type="entry name" value="Composite domain of metallo-dependent hydrolases"/>
    <property type="match status" value="1"/>
</dbReference>
<organism evidence="4 5">
    <name type="scientific">Ancylobacter defluvii</name>
    <dbReference type="NCBI Taxonomy" id="1282440"/>
    <lineage>
        <taxon>Bacteria</taxon>
        <taxon>Pseudomonadati</taxon>
        <taxon>Pseudomonadota</taxon>
        <taxon>Alphaproteobacteria</taxon>
        <taxon>Hyphomicrobiales</taxon>
        <taxon>Xanthobacteraceae</taxon>
        <taxon>Ancylobacter</taxon>
    </lineage>
</organism>
<feature type="domain" description="Amidohydrolase-related" evidence="3">
    <location>
        <begin position="55"/>
        <end position="436"/>
    </location>
</feature>